<gene>
    <name evidence="3" type="ORF">VKT23_020434</name>
</gene>
<accession>A0ABR1IJ15</accession>
<comment type="caution">
    <text evidence="3">The sequence shown here is derived from an EMBL/GenBank/DDBJ whole genome shotgun (WGS) entry which is preliminary data.</text>
</comment>
<protein>
    <submittedName>
        <fullName evidence="3">Uncharacterized protein</fullName>
    </submittedName>
</protein>
<organism evidence="3 4">
    <name type="scientific">Marasmiellus scandens</name>
    <dbReference type="NCBI Taxonomy" id="2682957"/>
    <lineage>
        <taxon>Eukaryota</taxon>
        <taxon>Fungi</taxon>
        <taxon>Dikarya</taxon>
        <taxon>Basidiomycota</taxon>
        <taxon>Agaricomycotina</taxon>
        <taxon>Agaricomycetes</taxon>
        <taxon>Agaricomycetidae</taxon>
        <taxon>Agaricales</taxon>
        <taxon>Marasmiineae</taxon>
        <taxon>Omphalotaceae</taxon>
        <taxon>Marasmiellus</taxon>
    </lineage>
</organism>
<name>A0ABR1IJ15_9AGAR</name>
<sequence length="208" mass="24548">MPHSIRRSSRTLMPYSRSRSENRPTDQITRVPVRLPLQDPPKDVLDFIIQYRSYELPLHVTSRTPERAVKYFLVLDMFPLMRNLLHCPADQLPHTVFVTGSGKFQFQCSKCDVQRVPTDLNPKQLQALKAKFQIWLDHRRELSKQAARKKRFEKAMRELEESFAESDRIAEWMKKLEKEGKQLEREIEELDACQARHFIIVSGLFDLP</sequence>
<reference evidence="3 4" key="1">
    <citation type="submission" date="2024-01" db="EMBL/GenBank/DDBJ databases">
        <title>A draft genome for the cacao thread blight pathogen Marasmiellus scandens.</title>
        <authorList>
            <person name="Baruah I.K."/>
            <person name="Leung J."/>
            <person name="Bukari Y."/>
            <person name="Amoako-Attah I."/>
            <person name="Meinhardt L.W."/>
            <person name="Bailey B.A."/>
            <person name="Cohen S.P."/>
        </authorList>
    </citation>
    <scope>NUCLEOTIDE SEQUENCE [LARGE SCALE GENOMIC DNA]</scope>
    <source>
        <strain evidence="3 4">GH-19</strain>
    </source>
</reference>
<keyword evidence="4" id="KW-1185">Reference proteome</keyword>
<evidence type="ECO:0000256" key="2">
    <source>
        <dbReference type="SAM" id="MobiDB-lite"/>
    </source>
</evidence>
<feature type="region of interest" description="Disordered" evidence="2">
    <location>
        <begin position="1"/>
        <end position="27"/>
    </location>
</feature>
<evidence type="ECO:0000256" key="1">
    <source>
        <dbReference type="SAM" id="Coils"/>
    </source>
</evidence>
<feature type="coiled-coil region" evidence="1">
    <location>
        <begin position="142"/>
        <end position="196"/>
    </location>
</feature>
<keyword evidence="1" id="KW-0175">Coiled coil</keyword>
<evidence type="ECO:0000313" key="4">
    <source>
        <dbReference type="Proteomes" id="UP001498398"/>
    </source>
</evidence>
<proteinExistence type="predicted"/>
<evidence type="ECO:0000313" key="3">
    <source>
        <dbReference type="EMBL" id="KAK7433971.1"/>
    </source>
</evidence>
<dbReference type="Proteomes" id="UP001498398">
    <property type="component" value="Unassembled WGS sequence"/>
</dbReference>
<dbReference type="EMBL" id="JBANRG010000134">
    <property type="protein sequence ID" value="KAK7433971.1"/>
    <property type="molecule type" value="Genomic_DNA"/>
</dbReference>